<name>A0ABR2GQJ1_9EUKA</name>
<gene>
    <name evidence="1" type="ORF">M9Y10_039826</name>
</gene>
<comment type="caution">
    <text evidence="1">The sequence shown here is derived from an EMBL/GenBank/DDBJ whole genome shotgun (WGS) entry which is preliminary data.</text>
</comment>
<dbReference type="InterPro" id="IPR036770">
    <property type="entry name" value="Ankyrin_rpt-contain_sf"/>
</dbReference>
<protein>
    <recommendedName>
        <fullName evidence="3">DUF3447 domain-containing protein</fullName>
    </recommendedName>
</protein>
<reference evidence="1 2" key="1">
    <citation type="submission" date="2024-04" db="EMBL/GenBank/DDBJ databases">
        <title>Tritrichomonas musculus Genome.</title>
        <authorList>
            <person name="Alves-Ferreira E."/>
            <person name="Grigg M."/>
            <person name="Lorenzi H."/>
            <person name="Galac M."/>
        </authorList>
    </citation>
    <scope>NUCLEOTIDE SEQUENCE [LARGE SCALE GENOMIC DNA]</scope>
    <source>
        <strain evidence="1 2">EAF2021</strain>
    </source>
</reference>
<accession>A0ABR2GQJ1</accession>
<dbReference type="PANTHER" id="PTHR24159">
    <property type="match status" value="1"/>
</dbReference>
<dbReference type="Proteomes" id="UP001470230">
    <property type="component" value="Unassembled WGS sequence"/>
</dbReference>
<dbReference type="SUPFAM" id="SSF48403">
    <property type="entry name" value="Ankyrin repeat"/>
    <property type="match status" value="1"/>
</dbReference>
<keyword evidence="2" id="KW-1185">Reference proteome</keyword>
<dbReference type="EMBL" id="JAPFFF010000067">
    <property type="protein sequence ID" value="KAK8836194.1"/>
    <property type="molecule type" value="Genomic_DNA"/>
</dbReference>
<organism evidence="1 2">
    <name type="scientific">Tritrichomonas musculus</name>
    <dbReference type="NCBI Taxonomy" id="1915356"/>
    <lineage>
        <taxon>Eukaryota</taxon>
        <taxon>Metamonada</taxon>
        <taxon>Parabasalia</taxon>
        <taxon>Tritrichomonadida</taxon>
        <taxon>Tritrichomonadidae</taxon>
        <taxon>Tritrichomonas</taxon>
    </lineage>
</organism>
<evidence type="ECO:0008006" key="3">
    <source>
        <dbReference type="Google" id="ProtNLM"/>
    </source>
</evidence>
<evidence type="ECO:0000313" key="1">
    <source>
        <dbReference type="EMBL" id="KAK8836194.1"/>
    </source>
</evidence>
<evidence type="ECO:0000313" key="2">
    <source>
        <dbReference type="Proteomes" id="UP001470230"/>
    </source>
</evidence>
<sequence length="370" mass="44000">MTSIQLYLEEMKNIQNNFLAFLEDESNIESNYQNLKKLFEETKIHNDIHKIKSFLHLLTKIANNHHRGPDFNRKIERILQIFQDDIKKFPNSEIFNIFKSNKLILLYLIEKKIMIFDEYIATNIASKKYNELNYPRFFMPEIKPFLKVFNTKYSIITYIKNEHIPSNFYENRKIGENDSEICKLIRTDSIKKFISYVIKTKCPLDSKIEPSMYETNSFLLKNKPTLIEYAAFYGSIQIFQYLIKGKVDLTPSLWKFAIHSQNSESIHLLEEKSITPDNDCFIEALKCHHNDIAIYIENKLLLKEENLNNTFTQSLKYFNFAFIQNESINKSSFFDICRYNHSLLTIILLKDKDIDINQILNQIFFDIIHN</sequence>
<proteinExistence type="predicted"/>
<dbReference type="PANTHER" id="PTHR24159:SF5">
    <property type="entry name" value="ANK_REP_REGION DOMAIN-CONTAINING PROTEIN"/>
    <property type="match status" value="1"/>
</dbReference>